<keyword evidence="2" id="KW-1185">Reference proteome</keyword>
<proteinExistence type="predicted"/>
<organism evidence="1 2">
    <name type="scientific">Bacillus phage Mgbh1</name>
    <dbReference type="NCBI Taxonomy" id="1796993"/>
    <lineage>
        <taxon>Viruses</taxon>
        <taxon>Duplodnaviria</taxon>
        <taxon>Heunggongvirae</taxon>
        <taxon>Uroviricota</taxon>
        <taxon>Caudoviricetes</taxon>
        <taxon>Magadivirus</taxon>
        <taxon>Magadivirus Mgbh1</taxon>
    </lineage>
</organism>
<dbReference type="RefSeq" id="YP_009595220.1">
    <property type="nucleotide sequence ID" value="NC_041879.1"/>
</dbReference>
<evidence type="ECO:0000313" key="1">
    <source>
        <dbReference type="EMBL" id="AMQ66734.1"/>
    </source>
</evidence>
<dbReference type="GeneID" id="40070778"/>
<dbReference type="Proteomes" id="UP000224134">
    <property type="component" value="Segment"/>
</dbReference>
<dbReference type="EMBL" id="KU665491">
    <property type="protein sequence ID" value="AMQ66734.1"/>
    <property type="molecule type" value="Genomic_DNA"/>
</dbReference>
<dbReference type="KEGG" id="vg:40070778"/>
<evidence type="ECO:0000313" key="2">
    <source>
        <dbReference type="Proteomes" id="UP000224134"/>
    </source>
</evidence>
<name>A0A142F1S7_9CAUD</name>
<reference evidence="1 2" key="1">
    <citation type="submission" date="2016-02" db="EMBL/GenBank/DDBJ databases">
        <title>Isolation and characterization of bacteriophages from East Africa Rift Valley soda lakes.</title>
        <authorList>
            <person name="van Zyl L.J."/>
            <person name="Nemavhulani S."/>
            <person name="Cowan D.A."/>
            <person name="Trindade M.I."/>
        </authorList>
    </citation>
    <scope>NUCLEOTIDE SEQUENCE [LARGE SCALE GENOMIC DNA]</scope>
</reference>
<accession>A0A142F1S7</accession>
<sequence length="93" mass="10504">MTYYFEFPDHEYYALVAVDTNSFTQAAEIYAKYIADDGVLSVLEEGSPVFLTEAEAFMRFMSANDSQNMTVEQATDKFYDTKNGVLLIDSALL</sequence>
<protein>
    <submittedName>
        <fullName evidence="1">Uncharacterized protein</fullName>
    </submittedName>
</protein>